<protein>
    <submittedName>
        <fullName evidence="2">Uncharacterized protein</fullName>
    </submittedName>
</protein>
<dbReference type="EMBL" id="FRBI01000041">
    <property type="protein sequence ID" value="SHN34564.1"/>
    <property type="molecule type" value="Genomic_DNA"/>
</dbReference>
<reference evidence="2 3" key="1">
    <citation type="submission" date="2016-11" db="EMBL/GenBank/DDBJ databases">
        <authorList>
            <person name="Jaros S."/>
            <person name="Januszkiewicz K."/>
            <person name="Wedrychowicz H."/>
        </authorList>
    </citation>
    <scope>NUCLEOTIDE SEQUENCE [LARGE SCALE GENOMIC DNA]</scope>
    <source>
        <strain evidence="2 3">CGMCC 4.2025</strain>
    </source>
</reference>
<dbReference type="RefSeq" id="WP_073502817.1">
    <property type="nucleotide sequence ID" value="NZ_FRBI01000041.1"/>
</dbReference>
<organism evidence="2 3">
    <name type="scientific">Actinacidiphila paucisporea</name>
    <dbReference type="NCBI Taxonomy" id="310782"/>
    <lineage>
        <taxon>Bacteria</taxon>
        <taxon>Bacillati</taxon>
        <taxon>Actinomycetota</taxon>
        <taxon>Actinomycetes</taxon>
        <taxon>Kitasatosporales</taxon>
        <taxon>Streptomycetaceae</taxon>
        <taxon>Actinacidiphila</taxon>
    </lineage>
</organism>
<gene>
    <name evidence="2" type="ORF">SAMN05216499_14133</name>
</gene>
<feature type="transmembrane region" description="Helical" evidence="1">
    <location>
        <begin position="138"/>
        <end position="156"/>
    </location>
</feature>
<evidence type="ECO:0000256" key="1">
    <source>
        <dbReference type="SAM" id="Phobius"/>
    </source>
</evidence>
<dbReference type="Proteomes" id="UP000184111">
    <property type="component" value="Unassembled WGS sequence"/>
</dbReference>
<keyword evidence="1" id="KW-0812">Transmembrane</keyword>
<evidence type="ECO:0000313" key="3">
    <source>
        <dbReference type="Proteomes" id="UP000184111"/>
    </source>
</evidence>
<evidence type="ECO:0000313" key="2">
    <source>
        <dbReference type="EMBL" id="SHN34564.1"/>
    </source>
</evidence>
<name>A0A1M7QT09_9ACTN</name>
<dbReference type="AlphaFoldDB" id="A0A1M7QT09"/>
<proteinExistence type="predicted"/>
<sequence>MDYRNARQTPAPYIPPQRPQQVWDVLPGTVDQEVTVVSDAGMASVHDLVRYDAPAANGQVVPVDQHQPMVWVPAGANNFVAVPKDSLPAGYLHTTVIPAPQPLPAPGPLIDPRAQILAAGGITAAGIGWGAAQILSSLAGLSGGALMGLAVLLVALRMPASRSGGGDTYNVTNTTHNTNKWFGKSTSHNG</sequence>
<keyword evidence="3" id="KW-1185">Reference proteome</keyword>
<keyword evidence="1" id="KW-0472">Membrane</keyword>
<dbReference type="STRING" id="310782.SAMN05216499_14133"/>
<accession>A0A1M7QT09</accession>
<keyword evidence="1" id="KW-1133">Transmembrane helix</keyword>